<protein>
    <submittedName>
        <fullName evidence="1">Uncharacterized protein</fullName>
    </submittedName>
</protein>
<gene>
    <name evidence="1" type="ORF">CFP56_041892</name>
</gene>
<accession>A0AAW0LJV6</accession>
<proteinExistence type="predicted"/>
<organism evidence="1 2">
    <name type="scientific">Quercus suber</name>
    <name type="common">Cork oak</name>
    <dbReference type="NCBI Taxonomy" id="58331"/>
    <lineage>
        <taxon>Eukaryota</taxon>
        <taxon>Viridiplantae</taxon>
        <taxon>Streptophyta</taxon>
        <taxon>Embryophyta</taxon>
        <taxon>Tracheophyta</taxon>
        <taxon>Spermatophyta</taxon>
        <taxon>Magnoliopsida</taxon>
        <taxon>eudicotyledons</taxon>
        <taxon>Gunneridae</taxon>
        <taxon>Pentapetalae</taxon>
        <taxon>rosids</taxon>
        <taxon>fabids</taxon>
        <taxon>Fagales</taxon>
        <taxon>Fagaceae</taxon>
        <taxon>Quercus</taxon>
    </lineage>
</organism>
<comment type="caution">
    <text evidence="1">The sequence shown here is derived from an EMBL/GenBank/DDBJ whole genome shotgun (WGS) entry which is preliminary data.</text>
</comment>
<sequence>MYANTVSTMMMPRCGVANITNGTNWMSSRKKKHHHRHGSFYTHYSFSNGNLKWTYGFLPGTPAKAMNPIANAFQTWASNTQFAFSQA</sequence>
<dbReference type="GO" id="GO:0008237">
    <property type="term" value="F:metallopeptidase activity"/>
    <property type="evidence" value="ECO:0007669"/>
    <property type="project" value="InterPro"/>
</dbReference>
<dbReference type="Proteomes" id="UP000237347">
    <property type="component" value="Unassembled WGS sequence"/>
</dbReference>
<keyword evidence="2" id="KW-1185">Reference proteome</keyword>
<reference evidence="1 2" key="1">
    <citation type="journal article" date="2018" name="Sci. Data">
        <title>The draft genome sequence of cork oak.</title>
        <authorList>
            <person name="Ramos A.M."/>
            <person name="Usie A."/>
            <person name="Barbosa P."/>
            <person name="Barros P.M."/>
            <person name="Capote T."/>
            <person name="Chaves I."/>
            <person name="Simoes F."/>
            <person name="Abreu I."/>
            <person name="Carrasquinho I."/>
            <person name="Faro C."/>
            <person name="Guimaraes J.B."/>
            <person name="Mendonca D."/>
            <person name="Nobrega F."/>
            <person name="Rodrigues L."/>
            <person name="Saibo N.J.M."/>
            <person name="Varela M.C."/>
            <person name="Egas C."/>
            <person name="Matos J."/>
            <person name="Miguel C.M."/>
            <person name="Oliveira M.M."/>
            <person name="Ricardo C.P."/>
            <person name="Goncalves S."/>
        </authorList>
    </citation>
    <scope>NUCLEOTIDE SEQUENCE [LARGE SCALE GENOMIC DNA]</scope>
    <source>
        <strain evidence="2">cv. HL8</strain>
    </source>
</reference>
<evidence type="ECO:0000313" key="2">
    <source>
        <dbReference type="Proteomes" id="UP000237347"/>
    </source>
</evidence>
<dbReference type="EMBL" id="PKMF04000087">
    <property type="protein sequence ID" value="KAK7851470.1"/>
    <property type="molecule type" value="Genomic_DNA"/>
</dbReference>
<dbReference type="Gene3D" id="3.40.390.10">
    <property type="entry name" value="Collagenase (Catalytic Domain)"/>
    <property type="match status" value="1"/>
</dbReference>
<dbReference type="InterPro" id="IPR024079">
    <property type="entry name" value="MetalloPept_cat_dom_sf"/>
</dbReference>
<evidence type="ECO:0000313" key="1">
    <source>
        <dbReference type="EMBL" id="KAK7851470.1"/>
    </source>
</evidence>
<dbReference type="AlphaFoldDB" id="A0AAW0LJV6"/>
<name>A0AAW0LJV6_QUESU</name>